<dbReference type="STRING" id="7994.ENSAMXP00000033832"/>
<feature type="domain" description="Pre-mRNA polyadenylation factor Fip1" evidence="9">
    <location>
        <begin position="135"/>
        <end position="173"/>
    </location>
</feature>
<feature type="region of interest" description="Disordered" evidence="8">
    <location>
        <begin position="199"/>
        <end position="219"/>
    </location>
</feature>
<dbReference type="AlphaFoldDB" id="A0A3B1IUS5"/>
<evidence type="ECO:0000256" key="7">
    <source>
        <dbReference type="ARBA" id="ARBA00031816"/>
    </source>
</evidence>
<keyword evidence="5" id="KW-0507">mRNA processing</keyword>
<evidence type="ECO:0000259" key="9">
    <source>
        <dbReference type="Pfam" id="PF05182"/>
    </source>
</evidence>
<dbReference type="InterPro" id="IPR051187">
    <property type="entry name" value="Pre-mRNA_3'-end_processing_reg"/>
</dbReference>
<evidence type="ECO:0000256" key="3">
    <source>
        <dbReference type="ARBA" id="ARBA00017456"/>
    </source>
</evidence>
<protein>
    <recommendedName>
        <fullName evidence="3">Pre-mRNA 3'-end-processing factor FIP1</fullName>
    </recommendedName>
    <alternativeName>
        <fullName evidence="7">FIP1-like 1 protein</fullName>
    </alternativeName>
</protein>
<reference evidence="11" key="1">
    <citation type="submission" date="2013-03" db="EMBL/GenBank/DDBJ databases">
        <authorList>
            <person name="Jeffery W."/>
            <person name="Warren W."/>
            <person name="Wilson R.K."/>
        </authorList>
    </citation>
    <scope>NUCLEOTIDE SEQUENCE</scope>
    <source>
        <strain evidence="11">female</strain>
    </source>
</reference>
<dbReference type="GeneTree" id="ENSGT00940000162578"/>
<dbReference type="Proteomes" id="UP000018467">
    <property type="component" value="Unassembled WGS sequence"/>
</dbReference>
<keyword evidence="6" id="KW-0539">Nucleus</keyword>
<feature type="compositionally biased region" description="Acidic residues" evidence="8">
    <location>
        <begin position="14"/>
        <end position="41"/>
    </location>
</feature>
<keyword evidence="11" id="KW-1185">Reference proteome</keyword>
<dbReference type="InterPro" id="IPR007854">
    <property type="entry name" value="Fip1_dom"/>
</dbReference>
<dbReference type="GO" id="GO:0006397">
    <property type="term" value="P:mRNA processing"/>
    <property type="evidence" value="ECO:0007669"/>
    <property type="project" value="UniProtKB-KW"/>
</dbReference>
<evidence type="ECO:0000313" key="11">
    <source>
        <dbReference type="Proteomes" id="UP000018467"/>
    </source>
</evidence>
<feature type="compositionally biased region" description="Acidic residues" evidence="8">
    <location>
        <begin position="63"/>
        <end position="77"/>
    </location>
</feature>
<name>A0A3B1IUS5_ASTMX</name>
<feature type="compositionally biased region" description="Polar residues" evidence="8">
    <location>
        <begin position="209"/>
        <end position="219"/>
    </location>
</feature>
<dbReference type="Pfam" id="PF05182">
    <property type="entry name" value="Fip1"/>
    <property type="match status" value="1"/>
</dbReference>
<dbReference type="GO" id="GO:0005847">
    <property type="term" value="C:mRNA cleavage and polyadenylation specificity factor complex"/>
    <property type="evidence" value="ECO:0007669"/>
    <property type="project" value="TreeGrafter"/>
</dbReference>
<reference evidence="10" key="3">
    <citation type="submission" date="2025-08" db="UniProtKB">
        <authorList>
            <consortium name="Ensembl"/>
        </authorList>
    </citation>
    <scope>IDENTIFICATION</scope>
</reference>
<keyword evidence="4" id="KW-0597">Phosphoprotein</keyword>
<dbReference type="FunCoup" id="A0A3B1IUS5">
    <property type="interactions" value="55"/>
</dbReference>
<organism evidence="10 11">
    <name type="scientific">Astyanax mexicanus</name>
    <name type="common">Blind cave fish</name>
    <name type="synonym">Astyanax fasciatus mexicanus</name>
    <dbReference type="NCBI Taxonomy" id="7994"/>
    <lineage>
        <taxon>Eukaryota</taxon>
        <taxon>Metazoa</taxon>
        <taxon>Chordata</taxon>
        <taxon>Craniata</taxon>
        <taxon>Vertebrata</taxon>
        <taxon>Euteleostomi</taxon>
        <taxon>Actinopterygii</taxon>
        <taxon>Neopterygii</taxon>
        <taxon>Teleostei</taxon>
        <taxon>Ostariophysi</taxon>
        <taxon>Characiformes</taxon>
        <taxon>Characoidei</taxon>
        <taxon>Acestrorhamphidae</taxon>
        <taxon>Acestrorhamphinae</taxon>
        <taxon>Astyanax</taxon>
    </lineage>
</organism>
<comment type="subcellular location">
    <subcellularLocation>
        <location evidence="1">Nucleus</location>
    </subcellularLocation>
</comment>
<evidence type="ECO:0000256" key="4">
    <source>
        <dbReference type="ARBA" id="ARBA00022553"/>
    </source>
</evidence>
<dbReference type="InParanoid" id="A0A3B1IUS5"/>
<evidence type="ECO:0000313" key="10">
    <source>
        <dbReference type="Ensembl" id="ENSAMXP00000033832.1"/>
    </source>
</evidence>
<comment type="similarity">
    <text evidence="2">Belongs to the FIP1 family.</text>
</comment>
<reference evidence="10" key="4">
    <citation type="submission" date="2025-09" db="UniProtKB">
        <authorList>
            <consortium name="Ensembl"/>
        </authorList>
    </citation>
    <scope>IDENTIFICATION</scope>
</reference>
<evidence type="ECO:0000256" key="2">
    <source>
        <dbReference type="ARBA" id="ARBA00007459"/>
    </source>
</evidence>
<sequence length="301" mass="32638">MTTEGAGRAGCASGDDEEWLYGENDEEDDANPAVDNDDEKTETEVFSALVGEVEDVNGTASQEGDEESDSDSDDDNEVCVTIGNIKRGSSQSISSSTPVSFNIKASSRSTLSARGVDLDASGSISGASVLEPGEESFEEKPWRKPGADLSDYFNYGFGEDTWKVYCDKQRRMRMSLEVMTLGSSSKTMVNYDRGNCPSVLDSSTRKTDTSINVTPGQTGTISRVEGRRRAEENDTNVGVQSSDAEFQSTKPHPFLPLNIPPPPFPPFPISTTPSVIPPPPRKSYKHTHTHTHTLFYVLGCA</sequence>
<accession>A0A3B1IUS5</accession>
<evidence type="ECO:0000256" key="8">
    <source>
        <dbReference type="SAM" id="MobiDB-lite"/>
    </source>
</evidence>
<dbReference type="Bgee" id="ENSAMXG00000031045">
    <property type="expression patterns" value="Expressed in ovary and 3 other cell types or tissues"/>
</dbReference>
<evidence type="ECO:0000256" key="1">
    <source>
        <dbReference type="ARBA" id="ARBA00004123"/>
    </source>
</evidence>
<reference evidence="11" key="2">
    <citation type="journal article" date="2014" name="Nat. Commun.">
        <title>The cavefish genome reveals candidate genes for eye loss.</title>
        <authorList>
            <person name="McGaugh S.E."/>
            <person name="Gross J.B."/>
            <person name="Aken B."/>
            <person name="Blin M."/>
            <person name="Borowsky R."/>
            <person name="Chalopin D."/>
            <person name="Hinaux H."/>
            <person name="Jeffery W.R."/>
            <person name="Keene A."/>
            <person name="Ma L."/>
            <person name="Minx P."/>
            <person name="Murphy D."/>
            <person name="O'Quin K.E."/>
            <person name="Retaux S."/>
            <person name="Rohner N."/>
            <person name="Searle S.M."/>
            <person name="Stahl B.A."/>
            <person name="Tabin C."/>
            <person name="Volff J.N."/>
            <person name="Yoshizawa M."/>
            <person name="Warren W.C."/>
        </authorList>
    </citation>
    <scope>NUCLEOTIDE SEQUENCE [LARGE SCALE GENOMIC DNA]</scope>
    <source>
        <strain evidence="11">female</strain>
    </source>
</reference>
<evidence type="ECO:0000256" key="5">
    <source>
        <dbReference type="ARBA" id="ARBA00022664"/>
    </source>
</evidence>
<evidence type="ECO:0000256" key="6">
    <source>
        <dbReference type="ARBA" id="ARBA00023242"/>
    </source>
</evidence>
<feature type="region of interest" description="Disordered" evidence="8">
    <location>
        <begin position="1"/>
        <end position="77"/>
    </location>
</feature>
<dbReference type="Ensembl" id="ENSAMXT00000038131.1">
    <property type="protein sequence ID" value="ENSAMXP00000033832.1"/>
    <property type="gene ID" value="ENSAMXG00000031045.1"/>
</dbReference>
<dbReference type="PANTHER" id="PTHR13484:SF9">
    <property type="entry name" value="PRE-MRNA 3'-END-PROCESSING FACTOR FIP1"/>
    <property type="match status" value="1"/>
</dbReference>
<proteinExistence type="inferred from homology"/>
<dbReference type="PANTHER" id="PTHR13484">
    <property type="entry name" value="FIP1-LIKE 1 PROTEIN"/>
    <property type="match status" value="1"/>
</dbReference>